<dbReference type="SUPFAM" id="SSF52540">
    <property type="entry name" value="P-loop containing nucleoside triphosphate hydrolases"/>
    <property type="match status" value="4"/>
</dbReference>
<comment type="caution">
    <text evidence="17">The sequence shown here is derived from an EMBL/GenBank/DDBJ whole genome shotgun (WGS) entry which is preliminary data.</text>
</comment>
<evidence type="ECO:0000259" key="12">
    <source>
        <dbReference type="Pfam" id="PF08393"/>
    </source>
</evidence>
<evidence type="ECO:0000256" key="7">
    <source>
        <dbReference type="ARBA" id="ARBA00023017"/>
    </source>
</evidence>
<dbReference type="InterPro" id="IPR042228">
    <property type="entry name" value="Dynein_linker_3"/>
</dbReference>
<keyword evidence="7" id="KW-0243">Dynein</keyword>
<dbReference type="GO" id="GO:0030286">
    <property type="term" value="C:dynein complex"/>
    <property type="evidence" value="ECO:0007669"/>
    <property type="project" value="UniProtKB-KW"/>
</dbReference>
<evidence type="ECO:0000259" key="15">
    <source>
        <dbReference type="Pfam" id="PF12780"/>
    </source>
</evidence>
<name>A0A1D1VTI0_RAMVA</name>
<feature type="coiled-coil region" evidence="11">
    <location>
        <begin position="2054"/>
        <end position="2088"/>
    </location>
</feature>
<dbReference type="InterPro" id="IPR042222">
    <property type="entry name" value="Dynein_2_N"/>
</dbReference>
<dbReference type="Pfam" id="PF12775">
    <property type="entry name" value="AAA_7"/>
    <property type="match status" value="1"/>
</dbReference>
<dbReference type="InterPro" id="IPR013602">
    <property type="entry name" value="Dynein_heavy_linker"/>
</dbReference>
<feature type="domain" description="Dynein 2 heavy chain 1 cytoplasmic ATPase lid" evidence="16">
    <location>
        <begin position="1582"/>
        <end position="1665"/>
    </location>
</feature>
<dbReference type="FunFam" id="3.20.180.20:FF:000002">
    <property type="entry name" value="Cytoplasmic dynein heavy chain 1"/>
    <property type="match status" value="1"/>
</dbReference>
<feature type="domain" description="Dynein heavy chain hydrolytic ATP-binding dynein motor region" evidence="13">
    <location>
        <begin position="778"/>
        <end position="1122"/>
    </location>
</feature>
<dbReference type="PANTHER" id="PTHR45703:SF22">
    <property type="entry name" value="DYNEIN CYTOPLASMIC 2 HEAVY CHAIN 1"/>
    <property type="match status" value="1"/>
</dbReference>
<reference evidence="17 18" key="1">
    <citation type="journal article" date="2016" name="Nat. Commun.">
        <title>Extremotolerant tardigrade genome and improved radiotolerance of human cultured cells by tardigrade-unique protein.</title>
        <authorList>
            <person name="Hashimoto T."/>
            <person name="Horikawa D.D."/>
            <person name="Saito Y."/>
            <person name="Kuwahara H."/>
            <person name="Kozuka-Hata H."/>
            <person name="Shin-I T."/>
            <person name="Minakuchi Y."/>
            <person name="Ohishi K."/>
            <person name="Motoyama A."/>
            <person name="Aizu T."/>
            <person name="Enomoto A."/>
            <person name="Kondo K."/>
            <person name="Tanaka S."/>
            <person name="Hara Y."/>
            <person name="Koshikawa S."/>
            <person name="Sagara H."/>
            <person name="Miura T."/>
            <person name="Yokobori S."/>
            <person name="Miyagawa K."/>
            <person name="Suzuki Y."/>
            <person name="Kubo T."/>
            <person name="Oyama M."/>
            <person name="Kohara Y."/>
            <person name="Fujiyama A."/>
            <person name="Arakawa K."/>
            <person name="Katayama T."/>
            <person name="Toyoda A."/>
            <person name="Kunieda T."/>
        </authorList>
    </citation>
    <scope>NUCLEOTIDE SEQUENCE [LARGE SCALE GENOMIC DNA]</scope>
    <source>
        <strain evidence="17 18">YOKOZUNA-1</strain>
    </source>
</reference>
<organism evidence="17 18">
    <name type="scientific">Ramazzottius varieornatus</name>
    <name type="common">Water bear</name>
    <name type="synonym">Tardigrade</name>
    <dbReference type="NCBI Taxonomy" id="947166"/>
    <lineage>
        <taxon>Eukaryota</taxon>
        <taxon>Metazoa</taxon>
        <taxon>Ecdysozoa</taxon>
        <taxon>Tardigrada</taxon>
        <taxon>Eutardigrada</taxon>
        <taxon>Parachela</taxon>
        <taxon>Hypsibioidea</taxon>
        <taxon>Ramazzottiidae</taxon>
        <taxon>Ramazzottius</taxon>
    </lineage>
</organism>
<dbReference type="InterPro" id="IPR035699">
    <property type="entry name" value="AAA_6"/>
</dbReference>
<evidence type="ECO:0000256" key="4">
    <source>
        <dbReference type="ARBA" id="ARBA00022701"/>
    </source>
</evidence>
<keyword evidence="18" id="KW-1185">Reference proteome</keyword>
<sequence length="2323" mass="258561">MGSIDIKSFEDLSSAKTAQDFDVELKALKQRGKAIEHLPLQIKVENVVVNLGALRNIIDGLLQDTYESLSNALRQSLLTEVQTVSSFVNDSNKVMSTRPSTTEELQNLSLEFLRLVRESEEMKPRLASIEEKNALLKSVTGRGTDKSDSVLRSWNAVSAMLEDHKSVMKEQTAALEERVEKDLKGFELELEKFEARWKQARPSEDLLEGLSVSETKKVAESVQSRREDLQKLIDKKTQLVAQCKQLNLPLPNTRIIDAIILDFERTERAWKDVTDFTQDVDELGKEDWLTFRNKLYRFEEVLKNWSGKMQTAAPTAFTLRIQQDIVRFRTALPVLKAARGDAFSDEHWGELFGRLGLRNTNVEQLTFGDLIGACEKIISEGNTIKDLAARAQAEVSIREALRELEIWAASASFHLTNYSDSSGVQIQIVKDWAELLTTVGEKQRLLQSTKDSQHYGKFADRIAIWEQRLVDLSFLLDNLHQIQRKWVYLEPICSRNTLPNEEGRFKRANNDFRGVLKEIAKESRLLTWMRPALKNLLPNILDQLQRCQKALNEFLETNRLTFPRFYFIGDDDLLEILGQASNPKVLQAHLKKLFSGVHSVEFGQDGKSIVSVRSPEGEVLPLRSAVSTAGSVEIWLGSLSQELKRSLRSLLKDCLKIPFTIETLGRFPSQVLRLSERIKFTELAEKAIKAKELATVRTDVQKRLDSLTSIQHSIADLVRLTTIQGLVLDNIHRMDVVNRLIQEGITTTEEWLWQKQLRYYAEVSGAVTVRMVDAEFQYSFEYHGCLTGLVHTPLTDKCFLTLTQAMLMGLGGNPYGPAGTGKTESVKELGAHLGRQVLVFNCDEGIDPTSMGRMFIGLLKCGAWGCFDEFNRLDELTMSAISTQIMAIQAALKDPSTQLELLDRKVDINRHQAGIFVTLNPASKGYGGRQKLPDNLKQLFRPIAMSVPDAQRIAEVMFLAEGFHHASVMGKKLVVVYSSAKQLLSQQQHYDWGLRAIKSTIQMAGRSLASQKSASKSSLGIDDQPSEGQEASAVVQAVKSNMLSKLVMSDQKRFLDLMHDGFPSAKQEVADDVPLEAALKSSFGTLGLIENPIQARKALELRDQLAQRIGVVVVGPATSGKTSVWRLLHSALNSANQPVTFRIINPTAMPKLQLLGSVDETTREWTDGVLTTCVREVVAQADQSAAWIVLDGDIDPNWIESLNSVLDDNRLLTLPSGERLRLPSNVNLLFETDELKAASPATVSRMGMVFFSVQDVSGRSVAEAWILRQPAEAQLFLKDHVNDILLPAVSRTASLRSSSSLTSISEVSILQVALRLLSNATNRSDFAARTIQALSPLAGSTDNATKLASEILKKAGYDAPDPHQPANLVYDPEGETLKAVRVDDEQKNGLDGVFAIPSQELAARRVAAWLKNGESVLLSGPVGCGKGTVLRTALEYGQVRSTITVQCTSGTNPSIISGKIKRACLAIPTAQGKILRPKNVDKLVVVVKDLHVVLRDKWGHSPVEAFVRQVVDQGGFFDGGGDWVQLESVQLVVTMSGGKEEVVSSRLIAAVCPTSISFPDTEELQRIASSHFANIILTQCKNHPIWSRSSNVEKLCQMVVALFLDLRQRFPSACNPLHIFTLTDLTSLVTSLHRYHLTDQSGSLLLTSLCNEAVRLFRDKLTLSADRALFDGILSTALKESFPSISVDRDTIFASGVTGVIDGAPLPLLGRQLVKTSMEEMKVNIQTAVRVLNRENCVMEVYVHDVLVEDVVRVAHWLGQPGGSVLIAAPSGYGRRTVAVIAAKLEQGVLMKLKMGRGYGVKQFQTDFKRVLEMVVVRNENVVLLLEDVQIVQPIFLEMVTSLLSGGEYVGLYSDEETEKVDGLLVDQMVQENFDKSPADFFSYRVKQNFHCVLTMDNTGNRFTSLCERVPSLCTTFHTLSSDNLAESILQSIPQGVVVAGSPITDDTTSVETPKKSLSSQLAQSMLFIHSTSPPTMQSTAKFYQFLRTFHSVRTGLTSKASRHSQRLQAGLDQLTKARSDVMVLKRTVGDQHKALASKQDEAKRAMEEIREGMSGANTQKEEVTMLKADLEKEREKLLVRERDIAQELQDVLPMLEGAKAAVNKIKTTDLSEIKSLRAPPTVIHNILEGVLKIFGNKDTSWSAMRAFLTPTVKDEIIRFDAEKVTKENLRQTQAVLEKFKTSFEEETAKRGSVAAAPLAAWVKACVKYAEVYDKIAPLAAEKRKLESTIDSHAKRVTNASLHIGKLSDRIDMLQASFQQLTEEAAVMKIELNRLSERLKVAQVVVEKLEDEYTRWSTQVQLQPRRHVYHFHGMCSKRLVFVF</sequence>
<evidence type="ECO:0000256" key="8">
    <source>
        <dbReference type="ARBA" id="ARBA00023054"/>
    </source>
</evidence>
<dbReference type="Proteomes" id="UP000186922">
    <property type="component" value="Unassembled WGS sequence"/>
</dbReference>
<dbReference type="InterPro" id="IPR024743">
    <property type="entry name" value="Dynein_HC_stalk"/>
</dbReference>
<dbReference type="GO" id="GO:0051959">
    <property type="term" value="F:dynein light intermediate chain binding"/>
    <property type="evidence" value="ECO:0007669"/>
    <property type="project" value="InterPro"/>
</dbReference>
<dbReference type="GO" id="GO:0045505">
    <property type="term" value="F:dynein intermediate chain binding"/>
    <property type="evidence" value="ECO:0007669"/>
    <property type="project" value="InterPro"/>
</dbReference>
<dbReference type="Pfam" id="PF12777">
    <property type="entry name" value="MT"/>
    <property type="match status" value="1"/>
</dbReference>
<evidence type="ECO:0000256" key="5">
    <source>
        <dbReference type="ARBA" id="ARBA00022741"/>
    </source>
</evidence>
<dbReference type="PANTHER" id="PTHR45703">
    <property type="entry name" value="DYNEIN HEAVY CHAIN"/>
    <property type="match status" value="1"/>
</dbReference>
<keyword evidence="9" id="KW-0505">Motor protein</keyword>
<evidence type="ECO:0000256" key="6">
    <source>
        <dbReference type="ARBA" id="ARBA00022840"/>
    </source>
</evidence>
<feature type="coiled-coil region" evidence="11">
    <location>
        <begin position="176"/>
        <end position="239"/>
    </location>
</feature>
<feature type="coiled-coil region" evidence="11">
    <location>
        <begin position="2244"/>
        <end position="2292"/>
    </location>
</feature>
<comment type="similarity">
    <text evidence="2">Belongs to the dynein heavy chain family.</text>
</comment>
<evidence type="ECO:0000259" key="14">
    <source>
        <dbReference type="Pfam" id="PF12777"/>
    </source>
</evidence>
<evidence type="ECO:0000259" key="13">
    <source>
        <dbReference type="Pfam" id="PF12774"/>
    </source>
</evidence>
<dbReference type="Gene3D" id="1.20.140.100">
    <property type="entry name" value="Dynein heavy chain, N-terminal domain 2"/>
    <property type="match status" value="1"/>
</dbReference>
<feature type="domain" description="Dynein heavy chain AAA module D4" evidence="15">
    <location>
        <begin position="1739"/>
        <end position="1985"/>
    </location>
</feature>
<evidence type="ECO:0000256" key="10">
    <source>
        <dbReference type="ARBA" id="ARBA00023212"/>
    </source>
</evidence>
<evidence type="ECO:0000256" key="9">
    <source>
        <dbReference type="ARBA" id="ARBA00023175"/>
    </source>
</evidence>
<dbReference type="Pfam" id="PF12774">
    <property type="entry name" value="AAA_6"/>
    <property type="match status" value="1"/>
</dbReference>
<dbReference type="GO" id="GO:0005524">
    <property type="term" value="F:ATP binding"/>
    <property type="evidence" value="ECO:0007669"/>
    <property type="project" value="UniProtKB-KW"/>
</dbReference>
<dbReference type="Gene3D" id="3.20.180.20">
    <property type="entry name" value="Dynein heavy chain, N-terminal domain 2"/>
    <property type="match status" value="1"/>
</dbReference>
<dbReference type="Gene3D" id="3.40.50.300">
    <property type="entry name" value="P-loop containing nucleotide triphosphate hydrolases"/>
    <property type="match status" value="3"/>
</dbReference>
<dbReference type="Gene3D" id="1.10.8.710">
    <property type="match status" value="1"/>
</dbReference>
<protein>
    <recommendedName>
        <fullName evidence="19">Cytoplasmic dynein 2 heavy chain 1</fullName>
    </recommendedName>
</protein>
<dbReference type="OrthoDB" id="10252139at2759"/>
<dbReference type="InterPro" id="IPR026983">
    <property type="entry name" value="DHC"/>
</dbReference>
<gene>
    <name evidence="17" type="primary">RvY_15060</name>
    <name evidence="17" type="synonym">RvY_15060.1</name>
    <name evidence="17" type="ORF">RvY_15060-1</name>
</gene>
<evidence type="ECO:0000313" key="18">
    <source>
        <dbReference type="Proteomes" id="UP000186922"/>
    </source>
</evidence>
<evidence type="ECO:0000313" key="17">
    <source>
        <dbReference type="EMBL" id="GAV04845.1"/>
    </source>
</evidence>
<dbReference type="EMBL" id="BDGG01000011">
    <property type="protein sequence ID" value="GAV04845.1"/>
    <property type="molecule type" value="Genomic_DNA"/>
</dbReference>
<proteinExistence type="inferred from homology"/>
<accession>A0A1D1VTI0</accession>
<keyword evidence="3" id="KW-0963">Cytoplasm</keyword>
<dbReference type="STRING" id="947166.A0A1D1VTI0"/>
<dbReference type="Gene3D" id="1.20.58.1120">
    <property type="match status" value="1"/>
</dbReference>
<evidence type="ECO:0000256" key="3">
    <source>
        <dbReference type="ARBA" id="ARBA00022490"/>
    </source>
</evidence>
<dbReference type="InterPro" id="IPR027417">
    <property type="entry name" value="P-loop_NTPase"/>
</dbReference>
<dbReference type="Gene3D" id="1.20.920.20">
    <property type="match status" value="1"/>
</dbReference>
<dbReference type="InterPro" id="IPR024317">
    <property type="entry name" value="Dynein_heavy_chain_D4_dom"/>
</dbReference>
<evidence type="ECO:0000256" key="2">
    <source>
        <dbReference type="ARBA" id="ARBA00008887"/>
    </source>
</evidence>
<keyword evidence="8 11" id="KW-0175">Coiled coil</keyword>
<dbReference type="InterPro" id="IPR054354">
    <property type="entry name" value="DYNC2H1-like_lid"/>
</dbReference>
<evidence type="ECO:0000256" key="1">
    <source>
        <dbReference type="ARBA" id="ARBA00004245"/>
    </source>
</evidence>
<keyword evidence="10" id="KW-0206">Cytoskeleton</keyword>
<dbReference type="GO" id="GO:0005874">
    <property type="term" value="C:microtubule"/>
    <property type="evidence" value="ECO:0007669"/>
    <property type="project" value="UniProtKB-KW"/>
</dbReference>
<comment type="subcellular location">
    <subcellularLocation>
        <location evidence="1">Cytoplasm</location>
        <location evidence="1">Cytoskeleton</location>
    </subcellularLocation>
</comment>
<dbReference type="GO" id="GO:0007018">
    <property type="term" value="P:microtubule-based movement"/>
    <property type="evidence" value="ECO:0007669"/>
    <property type="project" value="InterPro"/>
</dbReference>
<dbReference type="Pfam" id="PF22597">
    <property type="entry name" value="DYN_lid"/>
    <property type="match status" value="1"/>
</dbReference>
<keyword evidence="6" id="KW-0067">ATP-binding</keyword>
<keyword evidence="4" id="KW-0493">Microtubule</keyword>
<feature type="domain" description="Dynein heavy chain linker" evidence="12">
    <location>
        <begin position="259"/>
        <end position="654"/>
    </location>
</feature>
<dbReference type="Pfam" id="PF12780">
    <property type="entry name" value="AAA_8"/>
    <property type="match status" value="1"/>
</dbReference>
<evidence type="ECO:0000256" key="11">
    <source>
        <dbReference type="SAM" id="Coils"/>
    </source>
</evidence>
<evidence type="ECO:0000259" key="16">
    <source>
        <dbReference type="Pfam" id="PF22597"/>
    </source>
</evidence>
<keyword evidence="5" id="KW-0547">Nucleotide-binding</keyword>
<dbReference type="InterPro" id="IPR043157">
    <property type="entry name" value="Dynein_AAA1S"/>
</dbReference>
<dbReference type="Gene3D" id="1.20.920.30">
    <property type="match status" value="1"/>
</dbReference>
<dbReference type="FunFam" id="3.40.50.300:FF:000071">
    <property type="entry name" value="Cytoplasmic dynein heavy chain 1"/>
    <property type="match status" value="1"/>
</dbReference>
<evidence type="ECO:0008006" key="19">
    <source>
        <dbReference type="Google" id="ProtNLM"/>
    </source>
</evidence>
<feature type="domain" description="Dynein heavy chain coiled coil stalk" evidence="14">
    <location>
        <begin position="2007"/>
        <end position="2301"/>
    </location>
</feature>
<dbReference type="Pfam" id="PF08393">
    <property type="entry name" value="DHC_N2"/>
    <property type="match status" value="1"/>
</dbReference>